<dbReference type="Pfam" id="PF00346">
    <property type="entry name" value="Complex1_49kDa"/>
    <property type="match status" value="1"/>
</dbReference>
<evidence type="ECO:0000313" key="6">
    <source>
        <dbReference type="Proteomes" id="UP000482487"/>
    </source>
</evidence>
<feature type="domain" description="NADH-quinone oxidoreductase subunit D" evidence="4">
    <location>
        <begin position="251"/>
        <end position="424"/>
    </location>
</feature>
<evidence type="ECO:0000259" key="3">
    <source>
        <dbReference type="Pfam" id="PF00329"/>
    </source>
</evidence>
<dbReference type="GO" id="GO:0048038">
    <property type="term" value="F:quinone binding"/>
    <property type="evidence" value="ECO:0007669"/>
    <property type="project" value="InterPro"/>
</dbReference>
<gene>
    <name evidence="5" type="ORF">GTA51_09795</name>
</gene>
<keyword evidence="2" id="KW-0520">NAD</keyword>
<evidence type="ECO:0000256" key="1">
    <source>
        <dbReference type="ARBA" id="ARBA00023002"/>
    </source>
</evidence>
<dbReference type="InterPro" id="IPR052197">
    <property type="entry name" value="ComplexI_49kDa-like"/>
</dbReference>
<dbReference type="SUPFAM" id="SSF56762">
    <property type="entry name" value="HydB/Nqo4-like"/>
    <property type="match status" value="1"/>
</dbReference>
<dbReference type="GO" id="GO:0051287">
    <property type="term" value="F:NAD binding"/>
    <property type="evidence" value="ECO:0007669"/>
    <property type="project" value="InterPro"/>
</dbReference>
<dbReference type="SUPFAM" id="SSF143243">
    <property type="entry name" value="Nqo5-like"/>
    <property type="match status" value="1"/>
</dbReference>
<dbReference type="Gene3D" id="1.10.645.10">
    <property type="entry name" value="Cytochrome-c3 Hydrogenase, chain B"/>
    <property type="match status" value="1"/>
</dbReference>
<dbReference type="PANTHER" id="PTHR43485">
    <property type="entry name" value="HYDROGENASE-4 COMPONENT G"/>
    <property type="match status" value="1"/>
</dbReference>
<name>A0A7C9N0P1_9BACT</name>
<dbReference type="PANTHER" id="PTHR43485:SF1">
    <property type="entry name" value="FORMATE HYDROGENLYASE SUBUNIT 5-RELATED"/>
    <property type="match status" value="1"/>
</dbReference>
<keyword evidence="1" id="KW-0560">Oxidoreductase</keyword>
<dbReference type="InterPro" id="IPR001135">
    <property type="entry name" value="NADH_Q_OxRdtase_suD"/>
</dbReference>
<evidence type="ECO:0000259" key="4">
    <source>
        <dbReference type="Pfam" id="PF00346"/>
    </source>
</evidence>
<dbReference type="InterPro" id="IPR029014">
    <property type="entry name" value="NiFe-Hase_large"/>
</dbReference>
<dbReference type="OrthoDB" id="9801496at2"/>
<dbReference type="EMBL" id="WVUD01000014">
    <property type="protein sequence ID" value="MYL83417.1"/>
    <property type="molecule type" value="Genomic_DNA"/>
</dbReference>
<sequence>MEFAATERLDLTTVPVTPVDAFRCRVLDRVAEGWRVLALFTLPGDAGGRELCCLMGRDHDGQLSFLRTAPLTAYPSLTPECPQCHLFEREIYEQWGIMPTGHPWLKPVRFTGCPARPDTPRPAPGVTEYFQVRGEQVHEVAVGPVHAGIIEPGHFRFQCFGEEVIHLEIGLGFQHRGIEAALAGGPDRRTVHFMETAAGDTTIGHCLAHAAVLETLTGLTAPARGRAIGRIALELERLANHTGDIGALAGDVGYLPTMSFCGRIRGDFLNCTGVVCGNRFGRGLVRPGGTAWDLGQPEIEELSRRVADAGRAVLGAAAILFISSTALARFEGTGRLCAETARDIGLVGPPARACGLPRDARHSFPLPGAGAKDIPMQLNDSGDVQARGLVRRLEVEASLDFIAGALADLPAGPVRAALPDALPPHSLAVGLVEGWRGEIRHVAATDADGKFAAYKIIDPSFHNWFGLALALRGQQVSDFPLCNKSFNLSYCGHDL</sequence>
<feature type="domain" description="NADH:ubiquinone oxidoreductase 30kDa subunit" evidence="3">
    <location>
        <begin position="73"/>
        <end position="120"/>
    </location>
</feature>
<dbReference type="GO" id="GO:0008137">
    <property type="term" value="F:NADH dehydrogenase (ubiquinone) activity"/>
    <property type="evidence" value="ECO:0007669"/>
    <property type="project" value="InterPro"/>
</dbReference>
<dbReference type="InterPro" id="IPR001268">
    <property type="entry name" value="NADH_UbQ_OxRdtase_30kDa_su"/>
</dbReference>
<protein>
    <submittedName>
        <fullName evidence="5">Hydrogenase</fullName>
    </submittedName>
</protein>
<dbReference type="InterPro" id="IPR037232">
    <property type="entry name" value="NADH_quin_OxRdtase_su_C/D-like"/>
</dbReference>
<evidence type="ECO:0000256" key="2">
    <source>
        <dbReference type="ARBA" id="ARBA00023027"/>
    </source>
</evidence>
<dbReference type="RefSeq" id="WP_160960665.1">
    <property type="nucleotide sequence ID" value="NZ_WVUD01000014.1"/>
</dbReference>
<dbReference type="GO" id="GO:0016651">
    <property type="term" value="F:oxidoreductase activity, acting on NAD(P)H"/>
    <property type="evidence" value="ECO:0007669"/>
    <property type="project" value="InterPro"/>
</dbReference>
<keyword evidence="6" id="KW-1185">Reference proteome</keyword>
<organism evidence="5 6">
    <name type="scientific">Solidesulfovibrio aerotolerans</name>
    <dbReference type="NCBI Taxonomy" id="295255"/>
    <lineage>
        <taxon>Bacteria</taxon>
        <taxon>Pseudomonadati</taxon>
        <taxon>Thermodesulfobacteriota</taxon>
        <taxon>Desulfovibrionia</taxon>
        <taxon>Desulfovibrionales</taxon>
        <taxon>Desulfovibrionaceae</taxon>
        <taxon>Solidesulfovibrio</taxon>
    </lineage>
</organism>
<accession>A0A7C9N0P1</accession>
<proteinExistence type="predicted"/>
<reference evidence="5 6" key="1">
    <citation type="submission" date="2020-01" db="EMBL/GenBank/DDBJ databases">
        <title>Genome sequence of Desulfovibrio aerotolerans DSM 16695(T).</title>
        <authorList>
            <person name="Karnachuk O."/>
            <person name="Avakyan M."/>
            <person name="Mardanov A."/>
            <person name="Kadnikov V."/>
            <person name="Ravin N."/>
        </authorList>
    </citation>
    <scope>NUCLEOTIDE SEQUENCE [LARGE SCALE GENOMIC DNA]</scope>
    <source>
        <strain evidence="5 6">DSM 16695</strain>
    </source>
</reference>
<dbReference type="Pfam" id="PF00329">
    <property type="entry name" value="Complex1_30kDa"/>
    <property type="match status" value="1"/>
</dbReference>
<evidence type="ECO:0000313" key="5">
    <source>
        <dbReference type="EMBL" id="MYL83417.1"/>
    </source>
</evidence>
<dbReference type="Proteomes" id="UP000482487">
    <property type="component" value="Unassembled WGS sequence"/>
</dbReference>
<comment type="caution">
    <text evidence="5">The sequence shown here is derived from an EMBL/GenBank/DDBJ whole genome shotgun (WGS) entry which is preliminary data.</text>
</comment>
<dbReference type="AlphaFoldDB" id="A0A7C9N0P1"/>